<keyword evidence="2" id="KW-1185">Reference proteome</keyword>
<dbReference type="EMBL" id="CM047736">
    <property type="protein sequence ID" value="KAJ0052773.1"/>
    <property type="molecule type" value="Genomic_DNA"/>
</dbReference>
<accession>A0ACC0ZJH2</accession>
<name>A0ACC0ZJH2_9ROSI</name>
<evidence type="ECO:0000313" key="1">
    <source>
        <dbReference type="EMBL" id="KAJ0052773.1"/>
    </source>
</evidence>
<reference evidence="2" key="1">
    <citation type="journal article" date="2023" name="G3 (Bethesda)">
        <title>Genome assembly and association tests identify interacting loci associated with vigor, precocity, and sex in interspecific pistachio rootstocks.</title>
        <authorList>
            <person name="Palmer W."/>
            <person name="Jacygrad E."/>
            <person name="Sagayaradj S."/>
            <person name="Cavanaugh K."/>
            <person name="Han R."/>
            <person name="Bertier L."/>
            <person name="Beede B."/>
            <person name="Kafkas S."/>
            <person name="Golino D."/>
            <person name="Preece J."/>
            <person name="Michelmore R."/>
        </authorList>
    </citation>
    <scope>NUCLEOTIDE SEQUENCE [LARGE SCALE GENOMIC DNA]</scope>
</reference>
<proteinExistence type="predicted"/>
<dbReference type="Proteomes" id="UP001163603">
    <property type="component" value="Chromosome 1"/>
</dbReference>
<evidence type="ECO:0000313" key="2">
    <source>
        <dbReference type="Proteomes" id="UP001163603"/>
    </source>
</evidence>
<sequence length="75" mass="8380">MRVTLTVVRFQLAKDPNVDEVAEEKVTMEGSDDEYINEFRAIGRGIGIIQIYRTCISSCGATIYFGWSGCWIAPS</sequence>
<comment type="caution">
    <text evidence="1">The sequence shown here is derived from an EMBL/GenBank/DDBJ whole genome shotgun (WGS) entry which is preliminary data.</text>
</comment>
<organism evidence="1 2">
    <name type="scientific">Pistacia integerrima</name>
    <dbReference type="NCBI Taxonomy" id="434235"/>
    <lineage>
        <taxon>Eukaryota</taxon>
        <taxon>Viridiplantae</taxon>
        <taxon>Streptophyta</taxon>
        <taxon>Embryophyta</taxon>
        <taxon>Tracheophyta</taxon>
        <taxon>Spermatophyta</taxon>
        <taxon>Magnoliopsida</taxon>
        <taxon>eudicotyledons</taxon>
        <taxon>Gunneridae</taxon>
        <taxon>Pentapetalae</taxon>
        <taxon>rosids</taxon>
        <taxon>malvids</taxon>
        <taxon>Sapindales</taxon>
        <taxon>Anacardiaceae</taxon>
        <taxon>Pistacia</taxon>
    </lineage>
</organism>
<gene>
    <name evidence="1" type="ORF">Pint_02021</name>
</gene>
<protein>
    <submittedName>
        <fullName evidence="1">Uncharacterized protein</fullName>
    </submittedName>
</protein>